<organism evidence="4 5">
    <name type="scientific">Catonella massiliensis</name>
    <dbReference type="NCBI Taxonomy" id="2799636"/>
    <lineage>
        <taxon>Bacteria</taxon>
        <taxon>Bacillati</taxon>
        <taxon>Bacillota</taxon>
        <taxon>Clostridia</taxon>
        <taxon>Lachnospirales</taxon>
        <taxon>Lachnospiraceae</taxon>
        <taxon>Catonella</taxon>
    </lineage>
</organism>
<feature type="domain" description="Peptidase M16C associated" evidence="3">
    <location>
        <begin position="468"/>
        <end position="720"/>
    </location>
</feature>
<evidence type="ECO:0000256" key="2">
    <source>
        <dbReference type="RuleBase" id="RU004447"/>
    </source>
</evidence>
<evidence type="ECO:0000256" key="1">
    <source>
        <dbReference type="ARBA" id="ARBA00007261"/>
    </source>
</evidence>
<proteinExistence type="inferred from homology"/>
<protein>
    <submittedName>
        <fullName evidence="4">Insulinase family protein</fullName>
    </submittedName>
</protein>
<dbReference type="Pfam" id="PF08367">
    <property type="entry name" value="M16C_assoc"/>
    <property type="match status" value="1"/>
</dbReference>
<dbReference type="PANTHER" id="PTHR43016:SF13">
    <property type="entry name" value="PRESEQUENCE PROTEASE, MITOCHONDRIAL"/>
    <property type="match status" value="1"/>
</dbReference>
<dbReference type="Pfam" id="PF00675">
    <property type="entry name" value="Peptidase_M16"/>
    <property type="match status" value="1"/>
</dbReference>
<dbReference type="Pfam" id="PF22516">
    <property type="entry name" value="PreP_C"/>
    <property type="match status" value="1"/>
</dbReference>
<dbReference type="InterPro" id="IPR001431">
    <property type="entry name" value="Pept_M16_Zn_BS"/>
</dbReference>
<evidence type="ECO:0000259" key="3">
    <source>
        <dbReference type="SMART" id="SM01264"/>
    </source>
</evidence>
<reference evidence="4 5" key="1">
    <citation type="submission" date="2021-01" db="EMBL/GenBank/DDBJ databases">
        <title>Isolation and description of Catonella massiliensis sp. nov., a novel Catonella species, isolated from a stable periodontitis subject.</title>
        <authorList>
            <person name="Antezack A."/>
            <person name="Boxberger M."/>
            <person name="La Scola B."/>
            <person name="Monnet-Corti V."/>
        </authorList>
    </citation>
    <scope>NUCLEOTIDE SEQUENCE [LARGE SCALE GENOMIC DNA]</scope>
    <source>
        <strain evidence="4 5">Marseille-Q4567</strain>
    </source>
</reference>
<evidence type="ECO:0000313" key="4">
    <source>
        <dbReference type="EMBL" id="MBK5897684.1"/>
    </source>
</evidence>
<dbReference type="InterPro" id="IPR013578">
    <property type="entry name" value="Peptidase_M16C_assoc"/>
</dbReference>
<dbReference type="InterPro" id="IPR011765">
    <property type="entry name" value="Pept_M16_N"/>
</dbReference>
<dbReference type="Proteomes" id="UP000604730">
    <property type="component" value="Unassembled WGS sequence"/>
</dbReference>
<name>A0ABS1J0N2_9FIRM</name>
<dbReference type="Gene3D" id="3.30.830.10">
    <property type="entry name" value="Metalloenzyme, LuxS/M16 peptidase-like"/>
    <property type="match status" value="4"/>
</dbReference>
<gene>
    <name evidence="4" type="ORF">JJN12_07835</name>
</gene>
<dbReference type="SMART" id="SM01264">
    <property type="entry name" value="M16C_associated"/>
    <property type="match status" value="1"/>
</dbReference>
<dbReference type="EMBL" id="JAEPRJ010000001">
    <property type="protein sequence ID" value="MBK5897684.1"/>
    <property type="molecule type" value="Genomic_DNA"/>
</dbReference>
<dbReference type="InterPro" id="IPR007863">
    <property type="entry name" value="Peptidase_M16_C"/>
</dbReference>
<accession>A0ABS1J0N2</accession>
<dbReference type="PROSITE" id="PS00143">
    <property type="entry name" value="INSULINASE"/>
    <property type="match status" value="1"/>
</dbReference>
<dbReference type="Pfam" id="PF05193">
    <property type="entry name" value="Peptidase_M16_C"/>
    <property type="match status" value="1"/>
</dbReference>
<evidence type="ECO:0000313" key="5">
    <source>
        <dbReference type="Proteomes" id="UP000604730"/>
    </source>
</evidence>
<dbReference type="RefSeq" id="WP_208429151.1">
    <property type="nucleotide sequence ID" value="NZ_JAEPRJ010000001.1"/>
</dbReference>
<dbReference type="PANTHER" id="PTHR43016">
    <property type="entry name" value="PRESEQUENCE PROTEASE"/>
    <property type="match status" value="1"/>
</dbReference>
<comment type="caution">
    <text evidence="4">The sequence shown here is derived from an EMBL/GenBank/DDBJ whole genome shotgun (WGS) entry which is preliminary data.</text>
</comment>
<comment type="similarity">
    <text evidence="1 2">Belongs to the peptidase M16 family.</text>
</comment>
<keyword evidence="5" id="KW-1185">Reference proteome</keyword>
<dbReference type="InterPro" id="IPR055130">
    <property type="entry name" value="PreP_C"/>
</dbReference>
<dbReference type="SUPFAM" id="SSF63411">
    <property type="entry name" value="LuxS/MPP-like metallohydrolase"/>
    <property type="match status" value="4"/>
</dbReference>
<sequence>MSRSIKNINEVAIPEQYELISTKELKDIKALGIYLRHKKSGARLALISNEDENKVFCIGFKTPPEDSTGVAHIVEHTVLCGSKKYPSKDPFIEMAKGSLNTFLNAMTYPDKTIYPVASCNDKDFKNLMSVYLDAVFYPNLYTNKAIFEQEGWHYELDEESGELIINGVVYNEMKGAFSSPDEVEDLRVREALYPDTPYGIESGGDPEVIPELTYENYVAFHKRFYHPSNSYIILYGNFDIEERLEFLDKEYLKDFDKIDPRSDIPLQKPVGGDLSDSYSLAESEDMKEKTFLSYNVVTGVVTDTFTMGALQLLRFVLMDAPGAPVKKALIEAGIGKEISSSLSNHMLQPTFSIHATGTEADKKDEFVRIIETELRKIVNEGIDEKKLTSAINYSEFKYREQDSGRYPAGLILGINMYTSWLYDDNLVFELADAGKNYDLLRSKIGTGYFEELVRKYLLENEHKLIFTLVPEKNKNDRIEEELKKKLAKYKESLSEDDITALKKSSEKLRAFQEEPSSQEDVAKLPTLERSDISPEIKPLKNIEKEINGSPLIWHKVNTNGIMYLRLNFDISDMEADELQYFGLLTDLLGLIDTKKRGYSDFVSETLMYTGGVHTNIEVYTDKADRNKVLTNYSVSFKSLVSQAEKGLNLIPEMLYESRLDSHSDKRIVEILRENISGMEMDFETSGDRVSALLAKSYFSVNGRMGERLSGLSFYKFIKELAENFEEGKEELYTKLNSLIKKYFVKERLIVSLTVDDENYDASCDKLTNIVKELPRGEKAGDDLLCDNIRHEIKEFKANRKEGLCAKGYTASGQVQYVTRAGNFVASGLPYTGVLSVLNVLLSYEYLWVNVRVKGGAYGCYSKFDRNGDSSFSSYRDPKLMETNEVYESVTEFVAGFNADEKEVTKYVIGAVGSADIPLTPFADGERSFNAYMSGITEDDIRKSRKEMIGTTASDIRDMAKYVKAVLDEKIMVVIGSEAKIKENSDKFDEVSSLLS</sequence>
<dbReference type="InterPro" id="IPR011249">
    <property type="entry name" value="Metalloenz_LuxS/M16"/>
</dbReference>